<accession>A0ACC0TU05</accession>
<keyword evidence="2" id="KW-1185">Reference proteome</keyword>
<dbReference type="Proteomes" id="UP001207468">
    <property type="component" value="Unassembled WGS sequence"/>
</dbReference>
<reference evidence="1" key="1">
    <citation type="submission" date="2021-03" db="EMBL/GenBank/DDBJ databases">
        <title>Evolutionary priming and transition to the ectomycorrhizal habit in an iconic lineage of mushroom-forming fungi: is preadaptation a requirement?</title>
        <authorList>
            <consortium name="DOE Joint Genome Institute"/>
            <person name="Looney B.P."/>
            <person name="Miyauchi S."/>
            <person name="Morin E."/>
            <person name="Drula E."/>
            <person name="Courty P.E."/>
            <person name="Chicoki N."/>
            <person name="Fauchery L."/>
            <person name="Kohler A."/>
            <person name="Kuo A."/>
            <person name="LaButti K."/>
            <person name="Pangilinan J."/>
            <person name="Lipzen A."/>
            <person name="Riley R."/>
            <person name="Andreopoulos W."/>
            <person name="He G."/>
            <person name="Johnson J."/>
            <person name="Barry K.W."/>
            <person name="Grigoriev I.V."/>
            <person name="Nagy L."/>
            <person name="Hibbett D."/>
            <person name="Henrissat B."/>
            <person name="Matheny P.B."/>
            <person name="Labbe J."/>
            <person name="Martin A.F."/>
        </authorList>
    </citation>
    <scope>NUCLEOTIDE SEQUENCE</scope>
    <source>
        <strain evidence="1">BPL698</strain>
    </source>
</reference>
<proteinExistence type="predicted"/>
<gene>
    <name evidence="1" type="ORF">F5148DRAFT_1294332</name>
</gene>
<evidence type="ECO:0000313" key="1">
    <source>
        <dbReference type="EMBL" id="KAI9437124.1"/>
    </source>
</evidence>
<sequence>MPTQLEYLKLKWDLEDLIASLSRLRMCDREDVDEYYWSFRAICSPLVHACRLCYEDCDKSFWTGLHLDNHQMVSQRLGPWHLNKQQRHFVDFQEVFDTLVKIFSQCPCDIQQEHQLCSADEDEDDYTYPVPMPAPASVPTLCTIASASPSLPIVPAVPTSSTVPVTLFTTTILNSPAIIALAPPALAVPAPPAFAIITTLSVPAVKTHC</sequence>
<name>A0ACC0TU05_9AGAM</name>
<evidence type="ECO:0000313" key="2">
    <source>
        <dbReference type="Proteomes" id="UP001207468"/>
    </source>
</evidence>
<protein>
    <submittedName>
        <fullName evidence="1">Uncharacterized protein</fullName>
    </submittedName>
</protein>
<comment type="caution">
    <text evidence="1">The sequence shown here is derived from an EMBL/GenBank/DDBJ whole genome shotgun (WGS) entry which is preliminary data.</text>
</comment>
<dbReference type="EMBL" id="JAGFNK010000924">
    <property type="protein sequence ID" value="KAI9437124.1"/>
    <property type="molecule type" value="Genomic_DNA"/>
</dbReference>
<organism evidence="1 2">
    <name type="scientific">Russula earlei</name>
    <dbReference type="NCBI Taxonomy" id="71964"/>
    <lineage>
        <taxon>Eukaryota</taxon>
        <taxon>Fungi</taxon>
        <taxon>Dikarya</taxon>
        <taxon>Basidiomycota</taxon>
        <taxon>Agaricomycotina</taxon>
        <taxon>Agaricomycetes</taxon>
        <taxon>Russulales</taxon>
        <taxon>Russulaceae</taxon>
        <taxon>Russula</taxon>
    </lineage>
</organism>